<gene>
    <name evidence="6" type="ORF">SAMN05443665_1001126</name>
</gene>
<dbReference type="NCBIfam" id="NF041757">
    <property type="entry name" value="EfeO"/>
    <property type="match status" value="1"/>
</dbReference>
<dbReference type="InterPro" id="IPR034981">
    <property type="entry name" value="Imelysin-like_EfeO/Algp7"/>
</dbReference>
<dbReference type="Proteomes" id="UP000198318">
    <property type="component" value="Unassembled WGS sequence"/>
</dbReference>
<comment type="similarity">
    <text evidence="2">Belongs to the EfeM/EfeO family.</text>
</comment>
<evidence type="ECO:0000259" key="5">
    <source>
        <dbReference type="Pfam" id="PF13473"/>
    </source>
</evidence>
<proteinExistence type="inferred from homology"/>
<evidence type="ECO:0000313" key="6">
    <source>
        <dbReference type="EMBL" id="SNS12967.1"/>
    </source>
</evidence>
<accession>A0A239BY88</accession>
<dbReference type="InterPro" id="IPR018976">
    <property type="entry name" value="Imelysin-like"/>
</dbReference>
<name>A0A239BY88_9ACTN</name>
<dbReference type="PROSITE" id="PS51257">
    <property type="entry name" value="PROKAR_LIPOPROTEIN"/>
    <property type="match status" value="1"/>
</dbReference>
<dbReference type="EMBL" id="FZOR01000001">
    <property type="protein sequence ID" value="SNS12967.1"/>
    <property type="molecule type" value="Genomic_DNA"/>
</dbReference>
<evidence type="ECO:0000256" key="1">
    <source>
        <dbReference type="ARBA" id="ARBA00004418"/>
    </source>
</evidence>
<evidence type="ECO:0000313" key="7">
    <source>
        <dbReference type="Proteomes" id="UP000198318"/>
    </source>
</evidence>
<evidence type="ECO:0000256" key="2">
    <source>
        <dbReference type="ARBA" id="ARBA00005989"/>
    </source>
</evidence>
<dbReference type="Gene3D" id="2.60.40.420">
    <property type="entry name" value="Cupredoxins - blue copper proteins"/>
    <property type="match status" value="1"/>
</dbReference>
<dbReference type="InterPro" id="IPR008972">
    <property type="entry name" value="Cupredoxin"/>
</dbReference>
<evidence type="ECO:0000256" key="3">
    <source>
        <dbReference type="ARBA" id="ARBA00022729"/>
    </source>
</evidence>
<dbReference type="PANTHER" id="PTHR39192">
    <property type="entry name" value="IRON UPTAKE SYSTEM COMPONENT EFEO"/>
    <property type="match status" value="1"/>
</dbReference>
<dbReference type="OrthoDB" id="7348379at2"/>
<dbReference type="InterPro" id="IPR028096">
    <property type="entry name" value="EfeO_Cupredoxin"/>
</dbReference>
<dbReference type="InterPro" id="IPR038352">
    <property type="entry name" value="Imelysin_sf"/>
</dbReference>
<keyword evidence="7" id="KW-1185">Reference proteome</keyword>
<dbReference type="Pfam" id="PF09375">
    <property type="entry name" value="Peptidase_M75"/>
    <property type="match status" value="1"/>
</dbReference>
<feature type="domain" description="Imelysin-like" evidence="4">
    <location>
        <begin position="142"/>
        <end position="371"/>
    </location>
</feature>
<keyword evidence="3" id="KW-0732">Signal</keyword>
<comment type="subcellular location">
    <subcellularLocation>
        <location evidence="1">Periplasm</location>
    </subcellularLocation>
</comment>
<dbReference type="Pfam" id="PF13473">
    <property type="entry name" value="Cupredoxin_1"/>
    <property type="match status" value="1"/>
</dbReference>
<dbReference type="InterPro" id="IPR053377">
    <property type="entry name" value="Iron_uptake_EfeM/EfeO"/>
</dbReference>
<protein>
    <submittedName>
        <fullName evidence="6">Iron uptake system component EfeO</fullName>
    </submittedName>
</protein>
<dbReference type="CDD" id="cd14656">
    <property type="entry name" value="Imelysin-like_EfeO"/>
    <property type="match status" value="1"/>
</dbReference>
<dbReference type="AlphaFoldDB" id="A0A239BY88"/>
<dbReference type="Gene3D" id="1.20.1420.20">
    <property type="entry name" value="M75 peptidase, HXXE motif"/>
    <property type="match status" value="1"/>
</dbReference>
<feature type="domain" description="EfeO-type cupredoxin-like" evidence="5">
    <location>
        <begin position="29"/>
        <end position="113"/>
    </location>
</feature>
<reference evidence="6 7" key="1">
    <citation type="submission" date="2017-06" db="EMBL/GenBank/DDBJ databases">
        <authorList>
            <person name="Kim H.J."/>
            <person name="Triplett B.A."/>
        </authorList>
    </citation>
    <scope>NUCLEOTIDE SEQUENCE [LARGE SCALE GENOMIC DNA]</scope>
    <source>
        <strain evidence="6 7">DSM 44715</strain>
    </source>
</reference>
<dbReference type="PANTHER" id="PTHR39192:SF1">
    <property type="entry name" value="IRON UPTAKE SYSTEM COMPONENT EFEO"/>
    <property type="match status" value="1"/>
</dbReference>
<sequence>MRPVSVLALAGTAAVSMSLLTGCGGDGGKADAAGAIPVTATDDACEVAKTDLTAGKTTFKVTNKGSKVNEFEVLKPDGKILAERENIGPGTSVDFVVNLPAGQFTLLCSAGQTGKGPTQAVTVTGAAAGGADARLTKAAADYKGYVILQLDDTIAKTRQFVDAVKAGDVAKAKELYAPSRVGWETIEPVAEKFGDIDPKVDAREADLKPEEKKDWSGWHLLEKALWEDGSVKGKEEYGDRLLADLGTLKSRLPGLTLDPVNDMAGGAKELLDEVATGKVTGEEEAFSHTDLVDFKANVDGAKKIYDLLKPVVQERDAQLAADLDDNFAKVEGLLKKHEKGDGYVSYDKVGKDDRKELADAVNALGEPLSKLAEAVAK</sequence>
<dbReference type="GO" id="GO:0042597">
    <property type="term" value="C:periplasmic space"/>
    <property type="evidence" value="ECO:0007669"/>
    <property type="project" value="UniProtKB-SubCell"/>
</dbReference>
<dbReference type="InterPro" id="IPR050894">
    <property type="entry name" value="EfeM/EfeO_iron_uptake"/>
</dbReference>
<dbReference type="RefSeq" id="WP_089323878.1">
    <property type="nucleotide sequence ID" value="NZ_FZOR01000001.1"/>
</dbReference>
<evidence type="ECO:0000259" key="4">
    <source>
        <dbReference type="Pfam" id="PF09375"/>
    </source>
</evidence>
<organism evidence="6 7">
    <name type="scientific">Actinomadura meyerae</name>
    <dbReference type="NCBI Taxonomy" id="240840"/>
    <lineage>
        <taxon>Bacteria</taxon>
        <taxon>Bacillati</taxon>
        <taxon>Actinomycetota</taxon>
        <taxon>Actinomycetes</taxon>
        <taxon>Streptosporangiales</taxon>
        <taxon>Thermomonosporaceae</taxon>
        <taxon>Actinomadura</taxon>
    </lineage>
</organism>
<dbReference type="NCBIfam" id="NF007697">
    <property type="entry name" value="PRK10378.1"/>
    <property type="match status" value="1"/>
</dbReference>